<dbReference type="Proteomes" id="UP000095286">
    <property type="component" value="Unplaced"/>
</dbReference>
<organism evidence="1 2">
    <name type="scientific">Rhabditophanes sp. KR3021</name>
    <dbReference type="NCBI Taxonomy" id="114890"/>
    <lineage>
        <taxon>Eukaryota</taxon>
        <taxon>Metazoa</taxon>
        <taxon>Ecdysozoa</taxon>
        <taxon>Nematoda</taxon>
        <taxon>Chromadorea</taxon>
        <taxon>Rhabditida</taxon>
        <taxon>Tylenchina</taxon>
        <taxon>Panagrolaimomorpha</taxon>
        <taxon>Strongyloidoidea</taxon>
        <taxon>Alloionematidae</taxon>
        <taxon>Rhabditophanes</taxon>
    </lineage>
</organism>
<evidence type="ECO:0000313" key="2">
    <source>
        <dbReference type="WBParaSite" id="RSKR_0000628500.1"/>
    </source>
</evidence>
<accession>A0AC35U1Z9</accession>
<proteinExistence type="predicted"/>
<name>A0AC35U1Z9_9BILA</name>
<protein>
    <submittedName>
        <fullName evidence="2">Ribonucleoside-diphosphate reductase subunit M2</fullName>
    </submittedName>
</protein>
<dbReference type="WBParaSite" id="RSKR_0000628500.1">
    <property type="protein sequence ID" value="RSKR_0000628500.1"/>
    <property type="gene ID" value="RSKR_0000628500"/>
</dbReference>
<reference evidence="2" key="1">
    <citation type="submission" date="2016-11" db="UniProtKB">
        <authorList>
            <consortium name="WormBaseParasite"/>
        </authorList>
    </citation>
    <scope>IDENTIFICATION</scope>
    <source>
        <strain evidence="2">KR3021</strain>
    </source>
</reference>
<evidence type="ECO:0000313" key="1">
    <source>
        <dbReference type="Proteomes" id="UP000095286"/>
    </source>
</evidence>
<sequence>MGVLTDSLKSTTTGCKQTDPKPNVLKMEPKKAVVGSTELLQTETENRFVIFPLNHGEIFQNYKDAAKKFWTPSKFNFIECKRALEKMDKVERAAFDKCVCSLTFAHGYDSVNYIEDYAKSVPILEARFFFGWEVAMEGIHTETFKKIFGDFVQDTSISTTSLRKLAGSRKDWCNKWIGNPNVHFGERTFALAVAQNIFNVGGFAALLGYCESGLFRGLKEALDTIFEDQRISGSFAVLLTTYVSDKPSGERVLEMVKEVVAIEQNYLKESLMGPKEVLLQHVEFVADHLLKELNIKPHFGRAENIIGYMKNLNFNHRAVKKAGTRYQAPTARYQDNIDDAFDLDADF</sequence>